<gene>
    <name evidence="5" type="ORF">F0A17_15245</name>
</gene>
<dbReference type="Proteomes" id="UP000486760">
    <property type="component" value="Unassembled WGS sequence"/>
</dbReference>
<name>A0A7V7FZ11_9GAMM</name>
<evidence type="ECO:0000313" key="5">
    <source>
        <dbReference type="EMBL" id="KAA0011522.1"/>
    </source>
</evidence>
<dbReference type="InterPro" id="IPR053142">
    <property type="entry name" value="PchR_regulatory_protein"/>
</dbReference>
<evidence type="ECO:0000259" key="4">
    <source>
        <dbReference type="PROSITE" id="PS01124"/>
    </source>
</evidence>
<dbReference type="AlphaFoldDB" id="A0A7V7FZ11"/>
<protein>
    <submittedName>
        <fullName evidence="5">Helix-turn-helix transcriptional regulator</fullName>
    </submittedName>
</protein>
<dbReference type="InterPro" id="IPR018060">
    <property type="entry name" value="HTH_AraC"/>
</dbReference>
<reference evidence="5 6" key="1">
    <citation type="submission" date="2019-08" db="EMBL/GenBank/DDBJ databases">
        <title>Bioinformatics analysis of the strain L3 and L5.</title>
        <authorList>
            <person name="Li X."/>
        </authorList>
    </citation>
    <scope>NUCLEOTIDE SEQUENCE [LARGE SCALE GENOMIC DNA]</scope>
    <source>
        <strain evidence="5 6">L5</strain>
    </source>
</reference>
<organism evidence="5 6">
    <name type="scientific">Billgrantia pellis</name>
    <dbReference type="NCBI Taxonomy" id="2606936"/>
    <lineage>
        <taxon>Bacteria</taxon>
        <taxon>Pseudomonadati</taxon>
        <taxon>Pseudomonadota</taxon>
        <taxon>Gammaproteobacteria</taxon>
        <taxon>Oceanospirillales</taxon>
        <taxon>Halomonadaceae</taxon>
        <taxon>Billgrantia</taxon>
    </lineage>
</organism>
<dbReference type="Pfam" id="PF12833">
    <property type="entry name" value="HTH_18"/>
    <property type="match status" value="1"/>
</dbReference>
<dbReference type="EMBL" id="VTPY01000005">
    <property type="protein sequence ID" value="KAA0011522.1"/>
    <property type="molecule type" value="Genomic_DNA"/>
</dbReference>
<keyword evidence="6" id="KW-1185">Reference proteome</keyword>
<dbReference type="PANTHER" id="PTHR47893:SF1">
    <property type="entry name" value="REGULATORY PROTEIN PCHR"/>
    <property type="match status" value="1"/>
</dbReference>
<dbReference type="PROSITE" id="PS00041">
    <property type="entry name" value="HTH_ARAC_FAMILY_1"/>
    <property type="match status" value="1"/>
</dbReference>
<dbReference type="InterPro" id="IPR009057">
    <property type="entry name" value="Homeodomain-like_sf"/>
</dbReference>
<dbReference type="Gene3D" id="1.10.10.60">
    <property type="entry name" value="Homeodomain-like"/>
    <property type="match status" value="1"/>
</dbReference>
<keyword evidence="1" id="KW-0805">Transcription regulation</keyword>
<dbReference type="GO" id="GO:0043565">
    <property type="term" value="F:sequence-specific DNA binding"/>
    <property type="evidence" value="ECO:0007669"/>
    <property type="project" value="InterPro"/>
</dbReference>
<evidence type="ECO:0000313" key="6">
    <source>
        <dbReference type="Proteomes" id="UP000486760"/>
    </source>
</evidence>
<dbReference type="PROSITE" id="PS01124">
    <property type="entry name" value="HTH_ARAC_FAMILY_2"/>
    <property type="match status" value="1"/>
</dbReference>
<evidence type="ECO:0000256" key="2">
    <source>
        <dbReference type="ARBA" id="ARBA00023125"/>
    </source>
</evidence>
<sequence>MRAAQRTSVIRGHIQELAPARGMQLVTSDIEVLQRYDSRSRRPIPLSIIVMLEGRAEVKLGEQRLNLTKGMALSVTLDTQQGLQAIQPPGQRIRALTLALDAPRLAELGASLPRHRSSMHAWVLPPLLPQALEQALSSPLSEAALNLQWEGLGLQLLAHGLPHDASASDVRIPPGERQRLERVHRQLHEQPAQPHSLAALAELASMSPATLRRKFQAAYGCSIFEYLRERRLKLAHELLLQGHGVERVAQCAGYRHANNFTTAFRLHYGYPPSSLRRVNRAPRRES</sequence>
<keyword evidence="2" id="KW-0238">DNA-binding</keyword>
<dbReference type="SMART" id="SM00342">
    <property type="entry name" value="HTH_ARAC"/>
    <property type="match status" value="1"/>
</dbReference>
<dbReference type="SUPFAM" id="SSF46689">
    <property type="entry name" value="Homeodomain-like"/>
    <property type="match status" value="2"/>
</dbReference>
<comment type="caution">
    <text evidence="5">The sequence shown here is derived from an EMBL/GenBank/DDBJ whole genome shotgun (WGS) entry which is preliminary data.</text>
</comment>
<keyword evidence="3" id="KW-0804">Transcription</keyword>
<proteinExistence type="predicted"/>
<evidence type="ECO:0000256" key="1">
    <source>
        <dbReference type="ARBA" id="ARBA00023015"/>
    </source>
</evidence>
<feature type="domain" description="HTH araC/xylS-type" evidence="4">
    <location>
        <begin position="181"/>
        <end position="278"/>
    </location>
</feature>
<dbReference type="InterPro" id="IPR018062">
    <property type="entry name" value="HTH_AraC-typ_CS"/>
</dbReference>
<dbReference type="PANTHER" id="PTHR47893">
    <property type="entry name" value="REGULATORY PROTEIN PCHR"/>
    <property type="match status" value="1"/>
</dbReference>
<accession>A0A7V7FZ11</accession>
<evidence type="ECO:0000256" key="3">
    <source>
        <dbReference type="ARBA" id="ARBA00023163"/>
    </source>
</evidence>
<dbReference type="GO" id="GO:0003700">
    <property type="term" value="F:DNA-binding transcription factor activity"/>
    <property type="evidence" value="ECO:0007669"/>
    <property type="project" value="InterPro"/>
</dbReference>